<keyword evidence="2" id="KW-1185">Reference proteome</keyword>
<sequence length="84" mass="8967">MEQNTKEPTELQKVLDKLGPGQSVVKDAIAALAEAGIKVSKSAMYQVITGRSAKKELVEAFLAAAEAETERRALVKERAAKLAA</sequence>
<reference evidence="1 2" key="1">
    <citation type="submission" date="2020-05" db="EMBL/GenBank/DDBJ databases">
        <title>Genomic Encyclopedia of Type Strains, Phase IV (KMG-V): Genome sequencing to study the core and pangenomes of soil and plant-associated prokaryotes.</title>
        <authorList>
            <person name="Whitman W."/>
        </authorList>
    </citation>
    <scope>NUCLEOTIDE SEQUENCE [LARGE SCALE GENOMIC DNA]</scope>
    <source>
        <strain evidence="1 2">9A</strain>
    </source>
</reference>
<gene>
    <name evidence="1" type="ORF">HNP98_002212</name>
</gene>
<comment type="caution">
    <text evidence="1">The sequence shown here is derived from an EMBL/GenBank/DDBJ whole genome shotgun (WGS) entry which is preliminary data.</text>
</comment>
<organism evidence="1 2">
    <name type="scientific">Hymenobacter caeli</name>
    <dbReference type="NCBI Taxonomy" id="2735894"/>
    <lineage>
        <taxon>Bacteria</taxon>
        <taxon>Pseudomonadati</taxon>
        <taxon>Bacteroidota</taxon>
        <taxon>Cytophagia</taxon>
        <taxon>Cytophagales</taxon>
        <taxon>Hymenobacteraceae</taxon>
        <taxon>Hymenobacter</taxon>
    </lineage>
</organism>
<accession>A0ABX2FRD5</accession>
<dbReference type="EMBL" id="JABSNP010000009">
    <property type="protein sequence ID" value="NRT19383.1"/>
    <property type="molecule type" value="Genomic_DNA"/>
</dbReference>
<evidence type="ECO:0000313" key="1">
    <source>
        <dbReference type="EMBL" id="NRT19383.1"/>
    </source>
</evidence>
<proteinExistence type="predicted"/>
<protein>
    <submittedName>
        <fullName evidence="1">Uncharacterized protein YqgV (UPF0045/DUF77 family)</fullName>
    </submittedName>
</protein>
<dbReference type="RefSeq" id="WP_173810112.1">
    <property type="nucleotide sequence ID" value="NZ_JABSNP010000009.1"/>
</dbReference>
<dbReference type="Proteomes" id="UP000779507">
    <property type="component" value="Unassembled WGS sequence"/>
</dbReference>
<evidence type="ECO:0000313" key="2">
    <source>
        <dbReference type="Proteomes" id="UP000779507"/>
    </source>
</evidence>
<name>A0ABX2FRD5_9BACT</name>